<name>A0A438JR54_VITVI</name>
<keyword evidence="3" id="KW-0238">DNA-binding</keyword>
<dbReference type="FunFam" id="3.40.1810.10:FF:000006">
    <property type="entry name" value="Agamous-like MADS-box protein AGL62"/>
    <property type="match status" value="1"/>
</dbReference>
<dbReference type="KEGG" id="vvi:100242809"/>
<evidence type="ECO:0000256" key="5">
    <source>
        <dbReference type="ARBA" id="ARBA00023242"/>
    </source>
</evidence>
<dbReference type="GO" id="GO:0005634">
    <property type="term" value="C:nucleus"/>
    <property type="evidence" value="ECO:0007669"/>
    <property type="project" value="UniProtKB-SubCell"/>
</dbReference>
<keyword evidence="6" id="KW-0175">Coiled coil</keyword>
<evidence type="ECO:0000313" key="9">
    <source>
        <dbReference type="Proteomes" id="UP000288805"/>
    </source>
</evidence>
<organism evidence="8 9">
    <name type="scientific">Vitis vinifera</name>
    <name type="common">Grape</name>
    <dbReference type="NCBI Taxonomy" id="29760"/>
    <lineage>
        <taxon>Eukaryota</taxon>
        <taxon>Viridiplantae</taxon>
        <taxon>Streptophyta</taxon>
        <taxon>Embryophyta</taxon>
        <taxon>Tracheophyta</taxon>
        <taxon>Spermatophyta</taxon>
        <taxon>Magnoliopsida</taxon>
        <taxon>eudicotyledons</taxon>
        <taxon>Gunneridae</taxon>
        <taxon>Pentapetalae</taxon>
        <taxon>rosids</taxon>
        <taxon>Vitales</taxon>
        <taxon>Vitaceae</taxon>
        <taxon>Viteae</taxon>
        <taxon>Vitis</taxon>
    </lineage>
</organism>
<feature type="coiled-coil region" evidence="6">
    <location>
        <begin position="96"/>
        <end position="172"/>
    </location>
</feature>
<dbReference type="PRINTS" id="PR00404">
    <property type="entry name" value="MADSDOMAIN"/>
</dbReference>
<keyword evidence="5" id="KW-0539">Nucleus</keyword>
<dbReference type="CDD" id="cd00265">
    <property type="entry name" value="MADS_MEF2_like"/>
    <property type="match status" value="1"/>
</dbReference>
<gene>
    <name evidence="8" type="primary">AGL62_13</name>
    <name evidence="8" type="ORF">CK203_015832</name>
</gene>
<accession>A0A438JR54</accession>
<dbReference type="EMBL" id="QGNW01000030">
    <property type="protein sequence ID" value="RVX11434.1"/>
    <property type="molecule type" value="Genomic_DNA"/>
</dbReference>
<proteinExistence type="predicted"/>
<sequence length="212" mass="23837">MATVRKSKGRQRIEIAKIKNESNLQVTFSKRRAGLFKKASELCTLCGAETAIIIFSPGKKIYSFGHPCIESIIDRFLARNPFLNAGALQLFQAHRSANINELNMELTEVLKEVEAEKKRGEALDKTTKAFQRQCWWAAPVEELNLEQLQMLKVSLEMLRKKVERQADKLIIEASEPPAFSAPYSVGAIPPYEPQTAGFDPQGSTFGFDGHFF</sequence>
<dbReference type="OrthoDB" id="1613165at2759"/>
<evidence type="ECO:0000256" key="1">
    <source>
        <dbReference type="ARBA" id="ARBA00004123"/>
    </source>
</evidence>
<dbReference type="Proteomes" id="UP000288805">
    <property type="component" value="Unassembled WGS sequence"/>
</dbReference>
<dbReference type="Pfam" id="PF00319">
    <property type="entry name" value="SRF-TF"/>
    <property type="match status" value="1"/>
</dbReference>
<dbReference type="SMART" id="SM00432">
    <property type="entry name" value="MADS"/>
    <property type="match status" value="1"/>
</dbReference>
<dbReference type="AlphaFoldDB" id="A0A438JR54"/>
<dbReference type="GO" id="GO:0046983">
    <property type="term" value="F:protein dimerization activity"/>
    <property type="evidence" value="ECO:0007669"/>
    <property type="project" value="InterPro"/>
</dbReference>
<reference evidence="8 9" key="1">
    <citation type="journal article" date="2018" name="PLoS Genet.">
        <title>Population sequencing reveals clonal diversity and ancestral inbreeding in the grapevine cultivar Chardonnay.</title>
        <authorList>
            <person name="Roach M.J."/>
            <person name="Johnson D.L."/>
            <person name="Bohlmann J."/>
            <person name="van Vuuren H.J."/>
            <person name="Jones S.J."/>
            <person name="Pretorius I.S."/>
            <person name="Schmidt S.A."/>
            <person name="Borneman A.R."/>
        </authorList>
    </citation>
    <scope>NUCLEOTIDE SEQUENCE [LARGE SCALE GENOMIC DNA]</scope>
    <source>
        <strain evidence="9">cv. Chardonnay</strain>
        <tissue evidence="8">Leaf</tissue>
    </source>
</reference>
<dbReference type="Gene3D" id="3.40.1810.10">
    <property type="entry name" value="Transcription factor, MADS-box"/>
    <property type="match status" value="1"/>
</dbReference>
<evidence type="ECO:0000256" key="2">
    <source>
        <dbReference type="ARBA" id="ARBA00023015"/>
    </source>
</evidence>
<dbReference type="Gene3D" id="6.10.140.920">
    <property type="match status" value="1"/>
</dbReference>
<comment type="caution">
    <text evidence="8">The sequence shown here is derived from an EMBL/GenBank/DDBJ whole genome shotgun (WGS) entry which is preliminary data.</text>
</comment>
<comment type="subcellular location">
    <subcellularLocation>
        <location evidence="1">Nucleus</location>
    </subcellularLocation>
</comment>
<dbReference type="PANTHER" id="PTHR11945:SF776">
    <property type="entry name" value="AGAMOUS-LIKE 50-RELATED"/>
    <property type="match status" value="1"/>
</dbReference>
<keyword evidence="2" id="KW-0805">Transcription regulation</keyword>
<feature type="domain" description="MADS-box" evidence="7">
    <location>
        <begin position="8"/>
        <end position="67"/>
    </location>
</feature>
<keyword evidence="4" id="KW-0804">Transcription</keyword>
<dbReference type="SUPFAM" id="SSF55455">
    <property type="entry name" value="SRF-like"/>
    <property type="match status" value="1"/>
</dbReference>
<dbReference type="InterPro" id="IPR033896">
    <property type="entry name" value="MEF2-like_N"/>
</dbReference>
<evidence type="ECO:0000313" key="8">
    <source>
        <dbReference type="EMBL" id="RVX11434.1"/>
    </source>
</evidence>
<dbReference type="GO" id="GO:0045944">
    <property type="term" value="P:positive regulation of transcription by RNA polymerase II"/>
    <property type="evidence" value="ECO:0007669"/>
    <property type="project" value="InterPro"/>
</dbReference>
<dbReference type="InterPro" id="IPR036879">
    <property type="entry name" value="TF_MADSbox_sf"/>
</dbReference>
<protein>
    <submittedName>
        <fullName evidence="8">Agamous-like MADS-box protein AGL62</fullName>
    </submittedName>
</protein>
<dbReference type="Gramene" id="Vitis01g01524.t01">
    <property type="protein sequence ID" value="Vitis01g01524.t01.CDS"/>
    <property type="gene ID" value="Vitis01g01524"/>
</dbReference>
<evidence type="ECO:0000256" key="3">
    <source>
        <dbReference type="ARBA" id="ARBA00023125"/>
    </source>
</evidence>
<dbReference type="PANTHER" id="PTHR11945">
    <property type="entry name" value="MADS BOX PROTEIN"/>
    <property type="match status" value="1"/>
</dbReference>
<evidence type="ECO:0000256" key="4">
    <source>
        <dbReference type="ARBA" id="ARBA00023163"/>
    </source>
</evidence>
<evidence type="ECO:0000256" key="6">
    <source>
        <dbReference type="SAM" id="Coils"/>
    </source>
</evidence>
<evidence type="ECO:0000259" key="7">
    <source>
        <dbReference type="SMART" id="SM00432"/>
    </source>
</evidence>
<dbReference type="GO" id="GO:0000977">
    <property type="term" value="F:RNA polymerase II transcription regulatory region sequence-specific DNA binding"/>
    <property type="evidence" value="ECO:0007669"/>
    <property type="project" value="InterPro"/>
</dbReference>
<dbReference type="InterPro" id="IPR002100">
    <property type="entry name" value="TF_MADSbox"/>
</dbReference>